<evidence type="ECO:0000313" key="1">
    <source>
        <dbReference type="EMBL" id="GMI67511.1"/>
    </source>
</evidence>
<sequence length="136" mass="15528">MYFWACLEVDGGGAVTIDTLTFWSMCDILNAGHCRTAFENAFRNMYVLPFDMETLPPIPKDEGHWSNLHSWVMPTTSFLEFVMFSRMFVDSLHGLHTNSSEVNMCLLGSSDLEVSIVVHEHVFCEDKQKVLCLLEN</sequence>
<dbReference type="EMBL" id="BSYR01000005">
    <property type="protein sequence ID" value="GMI67511.1"/>
    <property type="molecule type" value="Genomic_DNA"/>
</dbReference>
<comment type="caution">
    <text evidence="1">The sequence shown here is derived from an EMBL/GenBank/DDBJ whole genome shotgun (WGS) entry which is preliminary data.</text>
</comment>
<dbReference type="PANTHER" id="PTHR46635:SF2">
    <property type="entry name" value="GLYCOSYL TRANSFERASE FAMILY 1 DOMAIN-CONTAINING PROTEIN"/>
    <property type="match status" value="1"/>
</dbReference>
<dbReference type="AlphaFoldDB" id="A0A9W7H0L7"/>
<dbReference type="OrthoDB" id="1002350at2759"/>
<evidence type="ECO:0000313" key="2">
    <source>
        <dbReference type="Proteomes" id="UP001165190"/>
    </source>
</evidence>
<dbReference type="Proteomes" id="UP001165190">
    <property type="component" value="Unassembled WGS sequence"/>
</dbReference>
<reference evidence="1" key="1">
    <citation type="submission" date="2023-05" db="EMBL/GenBank/DDBJ databases">
        <title>Genome and transcriptome analyses reveal genes involved in the formation of fine ridges on petal epidermal cells in Hibiscus trionum.</title>
        <authorList>
            <person name="Koshimizu S."/>
            <person name="Masuda S."/>
            <person name="Ishii T."/>
            <person name="Shirasu K."/>
            <person name="Hoshino A."/>
            <person name="Arita M."/>
        </authorList>
    </citation>
    <scope>NUCLEOTIDE SEQUENCE</scope>
    <source>
        <strain evidence="1">Hamamatsu line</strain>
    </source>
</reference>
<accession>A0A9W7H0L7</accession>
<name>A0A9W7H0L7_HIBTR</name>
<dbReference type="PANTHER" id="PTHR46635">
    <property type="entry name" value="GLYCOSYL TRANSFERASE FAMILY 1 PROTEIN"/>
    <property type="match status" value="1"/>
</dbReference>
<gene>
    <name evidence="1" type="ORF">HRI_000420400</name>
</gene>
<keyword evidence="2" id="KW-1185">Reference proteome</keyword>
<proteinExistence type="predicted"/>
<protein>
    <submittedName>
        <fullName evidence="1">Bursting pollen</fullName>
    </submittedName>
</protein>
<organism evidence="1 2">
    <name type="scientific">Hibiscus trionum</name>
    <name type="common">Flower of an hour</name>
    <dbReference type="NCBI Taxonomy" id="183268"/>
    <lineage>
        <taxon>Eukaryota</taxon>
        <taxon>Viridiplantae</taxon>
        <taxon>Streptophyta</taxon>
        <taxon>Embryophyta</taxon>
        <taxon>Tracheophyta</taxon>
        <taxon>Spermatophyta</taxon>
        <taxon>Magnoliopsida</taxon>
        <taxon>eudicotyledons</taxon>
        <taxon>Gunneridae</taxon>
        <taxon>Pentapetalae</taxon>
        <taxon>rosids</taxon>
        <taxon>malvids</taxon>
        <taxon>Malvales</taxon>
        <taxon>Malvaceae</taxon>
        <taxon>Malvoideae</taxon>
        <taxon>Hibiscus</taxon>
    </lineage>
</organism>